<dbReference type="PANTHER" id="PTHR43712">
    <property type="entry name" value="PUTATIVE (AFU_ORTHOLOGUE AFUA_4G14580)-RELATED"/>
    <property type="match status" value="1"/>
</dbReference>
<dbReference type="PROSITE" id="PS51683">
    <property type="entry name" value="SAM_OMT_II"/>
    <property type="match status" value="1"/>
</dbReference>
<dbReference type="InterPro" id="IPR001077">
    <property type="entry name" value="COMT_C"/>
</dbReference>
<keyword evidence="2 5" id="KW-0808">Transferase</keyword>
<evidence type="ECO:0000256" key="2">
    <source>
        <dbReference type="ARBA" id="ARBA00022679"/>
    </source>
</evidence>
<evidence type="ECO:0000313" key="6">
    <source>
        <dbReference type="Proteomes" id="UP000308828"/>
    </source>
</evidence>
<dbReference type="EMBL" id="STGV01000002">
    <property type="protein sequence ID" value="THV23778.1"/>
    <property type="molecule type" value="Genomic_DNA"/>
</dbReference>
<organism evidence="5 6">
    <name type="scientific">Peteryoungia ipomoeae</name>
    <dbReference type="NCBI Taxonomy" id="1210932"/>
    <lineage>
        <taxon>Bacteria</taxon>
        <taxon>Pseudomonadati</taxon>
        <taxon>Pseudomonadota</taxon>
        <taxon>Alphaproteobacteria</taxon>
        <taxon>Hyphomicrobiales</taxon>
        <taxon>Rhizobiaceae</taxon>
        <taxon>Peteryoungia</taxon>
    </lineage>
</organism>
<dbReference type="InterPro" id="IPR036388">
    <property type="entry name" value="WH-like_DNA-bd_sf"/>
</dbReference>
<evidence type="ECO:0000256" key="3">
    <source>
        <dbReference type="ARBA" id="ARBA00022691"/>
    </source>
</evidence>
<protein>
    <submittedName>
        <fullName evidence="5">Methyltransferase</fullName>
    </submittedName>
</protein>
<dbReference type="Pfam" id="PF00891">
    <property type="entry name" value="Methyltransf_2"/>
    <property type="match status" value="1"/>
</dbReference>
<evidence type="ECO:0000313" key="5">
    <source>
        <dbReference type="EMBL" id="THV23778.1"/>
    </source>
</evidence>
<evidence type="ECO:0000259" key="4">
    <source>
        <dbReference type="Pfam" id="PF00891"/>
    </source>
</evidence>
<keyword evidence="1 5" id="KW-0489">Methyltransferase</keyword>
<evidence type="ECO:0000256" key="1">
    <source>
        <dbReference type="ARBA" id="ARBA00022603"/>
    </source>
</evidence>
<dbReference type="RefSeq" id="WP_136597875.1">
    <property type="nucleotide sequence ID" value="NZ_STGV01000002.1"/>
</dbReference>
<keyword evidence="3" id="KW-0949">S-adenosyl-L-methionine</keyword>
<dbReference type="GO" id="GO:0032259">
    <property type="term" value="P:methylation"/>
    <property type="evidence" value="ECO:0007669"/>
    <property type="project" value="UniProtKB-KW"/>
</dbReference>
<name>A0A4S8P1H8_9HYPH</name>
<dbReference type="InterPro" id="IPR036390">
    <property type="entry name" value="WH_DNA-bd_sf"/>
</dbReference>
<dbReference type="AlphaFoldDB" id="A0A4S8P1H8"/>
<dbReference type="InterPro" id="IPR016461">
    <property type="entry name" value="COMT-like"/>
</dbReference>
<dbReference type="SUPFAM" id="SSF46785">
    <property type="entry name" value="Winged helix' DNA-binding domain"/>
    <property type="match status" value="1"/>
</dbReference>
<dbReference type="InterPro" id="IPR029063">
    <property type="entry name" value="SAM-dependent_MTases_sf"/>
</dbReference>
<comment type="caution">
    <text evidence="5">The sequence shown here is derived from an EMBL/GenBank/DDBJ whole genome shotgun (WGS) entry which is preliminary data.</text>
</comment>
<proteinExistence type="predicted"/>
<dbReference type="PIRSF" id="PIRSF005739">
    <property type="entry name" value="O-mtase"/>
    <property type="match status" value="1"/>
</dbReference>
<reference evidence="5 6" key="1">
    <citation type="submission" date="2019-04" db="EMBL/GenBank/DDBJ databases">
        <title>Genome sequence of strain shin9-1.</title>
        <authorList>
            <person name="Gao J."/>
            <person name="Sun J."/>
        </authorList>
    </citation>
    <scope>NUCLEOTIDE SEQUENCE [LARGE SCALE GENOMIC DNA]</scope>
    <source>
        <strain evidence="6">shin9-1</strain>
    </source>
</reference>
<dbReference type="PANTHER" id="PTHR43712:SF2">
    <property type="entry name" value="O-METHYLTRANSFERASE CICE"/>
    <property type="match status" value="1"/>
</dbReference>
<sequence length="398" mass="44108">MDTGARRAVPAKQPLTGAPDLARQAPGFVQALRIRIRLWRNRQIASPRFRSLLSRLPLLSAISHRKANNLFRLTSGFVHAQILLACVKCGLFEALEEKALTCSALALRCGLPLEHMQSLLKQARRLDLVLAIEPDHWLLTDAGTVLAADRGLREMIRHHEMLYRDLADPSVLFRSDPRDTELRRYWSYVREQDPAKMGGDAVAPYSALMRESQAMLADCILASWDFRPYRRLLDIGGGEGAFLAAVGTRYPHLRLALFDLPAVTDLASRHLRDSRLSARSELHGGDFSIDVIPNTSDCVTLIRILCDHDDDRAEQILSNLHGHLAPGTQLIIAEATAGESEGGKLAALYFDAYFAAMGSGRCRSPQEIQHLLLRSGFRSVRTAPTTNPLLATIVAGIR</sequence>
<dbReference type="SUPFAM" id="SSF53335">
    <property type="entry name" value="S-adenosyl-L-methionine-dependent methyltransferases"/>
    <property type="match status" value="1"/>
</dbReference>
<dbReference type="GO" id="GO:0008171">
    <property type="term" value="F:O-methyltransferase activity"/>
    <property type="evidence" value="ECO:0007669"/>
    <property type="project" value="InterPro"/>
</dbReference>
<dbReference type="GO" id="GO:0046983">
    <property type="term" value="F:protein dimerization activity"/>
    <property type="evidence" value="ECO:0007669"/>
    <property type="project" value="InterPro"/>
</dbReference>
<dbReference type="OrthoDB" id="7418600at2"/>
<gene>
    <name evidence="5" type="ORF">FAA97_07260</name>
</gene>
<accession>A0A4S8P1H8</accession>
<dbReference type="Gene3D" id="1.10.10.10">
    <property type="entry name" value="Winged helix-like DNA-binding domain superfamily/Winged helix DNA-binding domain"/>
    <property type="match status" value="1"/>
</dbReference>
<dbReference type="Gene3D" id="3.40.50.150">
    <property type="entry name" value="Vaccinia Virus protein VP39"/>
    <property type="match status" value="1"/>
</dbReference>
<feature type="domain" description="O-methyltransferase C-terminal" evidence="4">
    <location>
        <begin position="203"/>
        <end position="378"/>
    </location>
</feature>
<dbReference type="Proteomes" id="UP000308828">
    <property type="component" value="Unassembled WGS sequence"/>
</dbReference>
<keyword evidence="6" id="KW-1185">Reference proteome</keyword>